<protein>
    <recommendedName>
        <fullName evidence="2">NACHT N-terminal Helical domain-containing protein</fullName>
    </recommendedName>
</protein>
<dbReference type="Proteomes" id="UP000677082">
    <property type="component" value="Unassembled WGS sequence"/>
</dbReference>
<accession>A0A919T7Z0</accession>
<dbReference type="EMBL" id="BOQN01000011">
    <property type="protein sequence ID" value="GIM89246.1"/>
    <property type="molecule type" value="Genomic_DNA"/>
</dbReference>
<evidence type="ECO:0000313" key="4">
    <source>
        <dbReference type="Proteomes" id="UP000677082"/>
    </source>
</evidence>
<dbReference type="Pfam" id="PF22738">
    <property type="entry name" value="NNH7"/>
    <property type="match status" value="1"/>
</dbReference>
<reference evidence="3 4" key="1">
    <citation type="submission" date="2021-03" db="EMBL/GenBank/DDBJ databases">
        <title>Whole genome shotgun sequence of Actinoplanes toevensis NBRC 105298.</title>
        <authorList>
            <person name="Komaki H."/>
            <person name="Tamura T."/>
        </authorList>
    </citation>
    <scope>NUCLEOTIDE SEQUENCE [LARGE SCALE GENOMIC DNA]</scope>
    <source>
        <strain evidence="3 4">NBRC 105298</strain>
    </source>
</reference>
<feature type="compositionally biased region" description="Polar residues" evidence="1">
    <location>
        <begin position="102"/>
        <end position="113"/>
    </location>
</feature>
<organism evidence="3 4">
    <name type="scientific">Paractinoplanes toevensis</name>
    <dbReference type="NCBI Taxonomy" id="571911"/>
    <lineage>
        <taxon>Bacteria</taxon>
        <taxon>Bacillati</taxon>
        <taxon>Actinomycetota</taxon>
        <taxon>Actinomycetes</taxon>
        <taxon>Micromonosporales</taxon>
        <taxon>Micromonosporaceae</taxon>
        <taxon>Paractinoplanes</taxon>
    </lineage>
</organism>
<evidence type="ECO:0000259" key="2">
    <source>
        <dbReference type="Pfam" id="PF22738"/>
    </source>
</evidence>
<evidence type="ECO:0000256" key="1">
    <source>
        <dbReference type="SAM" id="MobiDB-lite"/>
    </source>
</evidence>
<feature type="domain" description="NACHT N-terminal Helical" evidence="2">
    <location>
        <begin position="3"/>
        <end position="95"/>
    </location>
</feature>
<sequence>MGREVSYEDAVKLLGGDAAQIAKLVDTLTGAGLLALLGPFRDVLGWFDAKAELAKVTERLVTSLAEKRSKLSRYERTERLQAAHAALALTAFFEARPRPTGRSPTATWNSPPTNRGPWAVSMTVPWPAGVRRYPARPSRMRSSAPA</sequence>
<dbReference type="RefSeq" id="WP_213005201.1">
    <property type="nucleotide sequence ID" value="NZ_BOQN01000011.1"/>
</dbReference>
<dbReference type="AlphaFoldDB" id="A0A919T7Z0"/>
<proteinExistence type="predicted"/>
<gene>
    <name evidence="3" type="ORF">Ato02nite_010390</name>
</gene>
<evidence type="ECO:0000313" key="3">
    <source>
        <dbReference type="EMBL" id="GIM89246.1"/>
    </source>
</evidence>
<feature type="region of interest" description="Disordered" evidence="1">
    <location>
        <begin position="97"/>
        <end position="120"/>
    </location>
</feature>
<name>A0A919T7Z0_9ACTN</name>
<comment type="caution">
    <text evidence="3">The sequence shown here is derived from an EMBL/GenBank/DDBJ whole genome shotgun (WGS) entry which is preliminary data.</text>
</comment>
<dbReference type="InterPro" id="IPR054567">
    <property type="entry name" value="NNH7"/>
</dbReference>
<keyword evidence="4" id="KW-1185">Reference proteome</keyword>